<accession>A0A8S1DDP2</accession>
<evidence type="ECO:0000256" key="1">
    <source>
        <dbReference type="SAM" id="MobiDB-lite"/>
    </source>
</evidence>
<gene>
    <name evidence="2" type="ORF">CLODIP_2_CD12005</name>
</gene>
<dbReference type="Proteomes" id="UP000494165">
    <property type="component" value="Unassembled WGS sequence"/>
</dbReference>
<feature type="compositionally biased region" description="Basic residues" evidence="1">
    <location>
        <begin position="33"/>
        <end position="44"/>
    </location>
</feature>
<dbReference type="AlphaFoldDB" id="A0A8S1DDP2"/>
<dbReference type="EMBL" id="CADEPI010000171">
    <property type="protein sequence ID" value="CAB3378709.1"/>
    <property type="molecule type" value="Genomic_DNA"/>
</dbReference>
<reference evidence="2 3" key="1">
    <citation type="submission" date="2020-04" db="EMBL/GenBank/DDBJ databases">
        <authorList>
            <person name="Alioto T."/>
            <person name="Alioto T."/>
            <person name="Gomez Garrido J."/>
        </authorList>
    </citation>
    <scope>NUCLEOTIDE SEQUENCE [LARGE SCALE GENOMIC DNA]</scope>
</reference>
<comment type="caution">
    <text evidence="2">The sequence shown here is derived from an EMBL/GenBank/DDBJ whole genome shotgun (WGS) entry which is preliminary data.</text>
</comment>
<evidence type="ECO:0000313" key="3">
    <source>
        <dbReference type="Proteomes" id="UP000494165"/>
    </source>
</evidence>
<evidence type="ECO:0000313" key="2">
    <source>
        <dbReference type="EMBL" id="CAB3378709.1"/>
    </source>
</evidence>
<feature type="region of interest" description="Disordered" evidence="1">
    <location>
        <begin position="12"/>
        <end position="51"/>
    </location>
</feature>
<proteinExistence type="predicted"/>
<protein>
    <submittedName>
        <fullName evidence="2">Uncharacterized protein</fullName>
    </submittedName>
</protein>
<organism evidence="2 3">
    <name type="scientific">Cloeon dipterum</name>
    <dbReference type="NCBI Taxonomy" id="197152"/>
    <lineage>
        <taxon>Eukaryota</taxon>
        <taxon>Metazoa</taxon>
        <taxon>Ecdysozoa</taxon>
        <taxon>Arthropoda</taxon>
        <taxon>Hexapoda</taxon>
        <taxon>Insecta</taxon>
        <taxon>Pterygota</taxon>
        <taxon>Palaeoptera</taxon>
        <taxon>Ephemeroptera</taxon>
        <taxon>Pisciforma</taxon>
        <taxon>Baetidae</taxon>
        <taxon>Cloeon</taxon>
    </lineage>
</organism>
<sequence length="97" mass="11340">MTGIWSESCARIEETSGEGGDNRRQSRDDKVERRARHRTTKRSFHQQEVGDRSDKLFAECDLCFEKVKSNTPKSHHLKDACLNRLVQDLKKFNVSFR</sequence>
<keyword evidence="3" id="KW-1185">Reference proteome</keyword>
<name>A0A8S1DDP2_9INSE</name>
<feature type="compositionally biased region" description="Basic and acidic residues" evidence="1">
    <location>
        <begin position="12"/>
        <end position="32"/>
    </location>
</feature>